<gene>
    <name evidence="3" type="ORF">CYCCA115_LOCUS21118</name>
</gene>
<dbReference type="SUPFAM" id="SSF53474">
    <property type="entry name" value="alpha/beta-Hydrolases"/>
    <property type="match status" value="1"/>
</dbReference>
<dbReference type="GO" id="GO:0052689">
    <property type="term" value="F:carboxylic ester hydrolase activity"/>
    <property type="evidence" value="ECO:0007669"/>
    <property type="project" value="TreeGrafter"/>
</dbReference>
<evidence type="ECO:0000313" key="4">
    <source>
        <dbReference type="Proteomes" id="UP001295423"/>
    </source>
</evidence>
<feature type="domain" description="AB hydrolase-1" evidence="2">
    <location>
        <begin position="85"/>
        <end position="357"/>
    </location>
</feature>
<comment type="caution">
    <text evidence="3">The sequence shown here is derived from an EMBL/GenBank/DDBJ whole genome shotgun (WGS) entry which is preliminary data.</text>
</comment>
<protein>
    <recommendedName>
        <fullName evidence="2">AB hydrolase-1 domain-containing protein</fullName>
    </recommendedName>
</protein>
<sequence length="417" mass="46994">MGLSRLFCKKEDDLSKLAKAEAHMIEYAKKFGDRDADSFAMVAQDVSIPAKALPLKNHKTLKKDLHMHHVKVTNNEYDPNKEDTPLVILHGYMNGALYFYRNIVSLSNHFNTVYSVDTLGMGLSSRKPGLLKKVGRTVEETEAFFVEALEAWRKANGISKMILAGHSIGGYIGVPYSETYPERIQQLLLLTPVGLTKENPEDIREMLNSMSWTQRQTASMIRYLFDCGVTPASFLRKIPRSRAKSMVASYVERRLPVITDPKEQKAVTNYLYYLAMVPGFGENMLNRFLRSSSHGIQPTIDRIPHLQVPQVSIIYGESDWMDIEGGIEACEQSRAPHKTHVEVYQLADAGHLMMLDNWRGFYAGIVTMVCGGRENTRLPPNYPSPTLVRTTRSASIVLSIDISLEEKLDKVAQATTF</sequence>
<accession>A0AAD2G8F4</accession>
<evidence type="ECO:0000256" key="1">
    <source>
        <dbReference type="ARBA" id="ARBA00038097"/>
    </source>
</evidence>
<dbReference type="InterPro" id="IPR029058">
    <property type="entry name" value="AB_hydrolase_fold"/>
</dbReference>
<dbReference type="GO" id="GO:0042171">
    <property type="term" value="F:lysophosphatidic acid acyltransferase activity"/>
    <property type="evidence" value="ECO:0007669"/>
    <property type="project" value="TreeGrafter"/>
</dbReference>
<dbReference type="PANTHER" id="PTHR42886">
    <property type="entry name" value="RE40534P-RELATED"/>
    <property type="match status" value="1"/>
</dbReference>
<proteinExistence type="inferred from homology"/>
<dbReference type="AlphaFoldDB" id="A0AAD2G8F4"/>
<dbReference type="EMBL" id="CAKOGP040002203">
    <property type="protein sequence ID" value="CAJ1965449.1"/>
    <property type="molecule type" value="Genomic_DNA"/>
</dbReference>
<evidence type="ECO:0000313" key="3">
    <source>
        <dbReference type="EMBL" id="CAJ1965449.1"/>
    </source>
</evidence>
<reference evidence="3" key="1">
    <citation type="submission" date="2023-08" db="EMBL/GenBank/DDBJ databases">
        <authorList>
            <person name="Audoor S."/>
            <person name="Bilcke G."/>
        </authorList>
    </citation>
    <scope>NUCLEOTIDE SEQUENCE</scope>
</reference>
<comment type="similarity">
    <text evidence="1">Belongs to the peptidase S33 family. ABHD4/ABHD5 subfamily.</text>
</comment>
<dbReference type="Proteomes" id="UP001295423">
    <property type="component" value="Unassembled WGS sequence"/>
</dbReference>
<dbReference type="Gene3D" id="3.40.50.1820">
    <property type="entry name" value="alpha/beta hydrolase"/>
    <property type="match status" value="1"/>
</dbReference>
<dbReference type="PANTHER" id="PTHR42886:SF29">
    <property type="entry name" value="PUMMELIG, ISOFORM A"/>
    <property type="match status" value="1"/>
</dbReference>
<name>A0AAD2G8F4_9STRA</name>
<dbReference type="PRINTS" id="PR00111">
    <property type="entry name" value="ABHYDROLASE"/>
</dbReference>
<dbReference type="GO" id="GO:0055088">
    <property type="term" value="P:lipid homeostasis"/>
    <property type="evidence" value="ECO:0007669"/>
    <property type="project" value="TreeGrafter"/>
</dbReference>
<organism evidence="3 4">
    <name type="scientific">Cylindrotheca closterium</name>
    <dbReference type="NCBI Taxonomy" id="2856"/>
    <lineage>
        <taxon>Eukaryota</taxon>
        <taxon>Sar</taxon>
        <taxon>Stramenopiles</taxon>
        <taxon>Ochrophyta</taxon>
        <taxon>Bacillariophyta</taxon>
        <taxon>Bacillariophyceae</taxon>
        <taxon>Bacillariophycidae</taxon>
        <taxon>Bacillariales</taxon>
        <taxon>Bacillariaceae</taxon>
        <taxon>Cylindrotheca</taxon>
    </lineage>
</organism>
<dbReference type="GO" id="GO:0006654">
    <property type="term" value="P:phosphatidic acid biosynthetic process"/>
    <property type="evidence" value="ECO:0007669"/>
    <property type="project" value="TreeGrafter"/>
</dbReference>
<dbReference type="Pfam" id="PF00561">
    <property type="entry name" value="Abhydrolase_1"/>
    <property type="match status" value="1"/>
</dbReference>
<evidence type="ECO:0000259" key="2">
    <source>
        <dbReference type="Pfam" id="PF00561"/>
    </source>
</evidence>
<keyword evidence="4" id="KW-1185">Reference proteome</keyword>
<dbReference type="InterPro" id="IPR000073">
    <property type="entry name" value="AB_hydrolase_1"/>
</dbReference>